<keyword evidence="1" id="KW-0863">Zinc-finger</keyword>
<dbReference type="PaxDb" id="67767-A0A0J7LA29"/>
<dbReference type="GO" id="GO:0008270">
    <property type="term" value="F:zinc ion binding"/>
    <property type="evidence" value="ECO:0007669"/>
    <property type="project" value="UniProtKB-KW"/>
</dbReference>
<dbReference type="Gene3D" id="3.30.160.60">
    <property type="entry name" value="Classic Zinc Finger"/>
    <property type="match status" value="1"/>
</dbReference>
<dbReference type="PROSITE" id="PS50157">
    <property type="entry name" value="ZINC_FINGER_C2H2_2"/>
    <property type="match status" value="2"/>
</dbReference>
<dbReference type="OrthoDB" id="7527767at2759"/>
<dbReference type="Pfam" id="PF00096">
    <property type="entry name" value="zf-C2H2"/>
    <property type="match status" value="2"/>
</dbReference>
<comment type="caution">
    <text evidence="3">The sequence shown here is derived from an EMBL/GenBank/DDBJ whole genome shotgun (WGS) entry which is preliminary data.</text>
</comment>
<accession>A0A0J7LA29</accession>
<keyword evidence="4" id="KW-1185">Reference proteome</keyword>
<evidence type="ECO:0000259" key="2">
    <source>
        <dbReference type="PROSITE" id="PS50157"/>
    </source>
</evidence>
<sequence length="126" mass="15149">MRRCSQIVKFTHSFVSELFAAYWNEYSTLRETLAFHQSLDWKKTSSKQQQQQQQFPQQGHVCKNCGKSYKQRNNLVRHFKYECGKNPRFQCPYCNFRTKQRYNMYSHIKNKHLGLKIFAIDLEAGN</sequence>
<dbReference type="Proteomes" id="UP000036403">
    <property type="component" value="Unassembled WGS sequence"/>
</dbReference>
<keyword evidence="1" id="KW-0479">Metal-binding</keyword>
<dbReference type="InterPro" id="IPR036236">
    <property type="entry name" value="Znf_C2H2_sf"/>
</dbReference>
<evidence type="ECO:0000256" key="1">
    <source>
        <dbReference type="PROSITE-ProRule" id="PRU00042"/>
    </source>
</evidence>
<dbReference type="InterPro" id="IPR013087">
    <property type="entry name" value="Znf_C2H2_type"/>
</dbReference>
<dbReference type="AlphaFoldDB" id="A0A0J7LA29"/>
<evidence type="ECO:0000313" key="3">
    <source>
        <dbReference type="EMBL" id="KMR04875.1"/>
    </source>
</evidence>
<feature type="domain" description="C2H2-type" evidence="2">
    <location>
        <begin position="60"/>
        <end position="87"/>
    </location>
</feature>
<dbReference type="EMBL" id="LBMM01000113">
    <property type="protein sequence ID" value="KMR04875.1"/>
    <property type="molecule type" value="Genomic_DNA"/>
</dbReference>
<keyword evidence="1" id="KW-0862">Zinc</keyword>
<dbReference type="SMART" id="SM00355">
    <property type="entry name" value="ZnF_C2H2"/>
    <property type="match status" value="2"/>
</dbReference>
<evidence type="ECO:0000313" key="4">
    <source>
        <dbReference type="Proteomes" id="UP000036403"/>
    </source>
</evidence>
<organism evidence="3 4">
    <name type="scientific">Lasius niger</name>
    <name type="common">Black garden ant</name>
    <dbReference type="NCBI Taxonomy" id="67767"/>
    <lineage>
        <taxon>Eukaryota</taxon>
        <taxon>Metazoa</taxon>
        <taxon>Ecdysozoa</taxon>
        <taxon>Arthropoda</taxon>
        <taxon>Hexapoda</taxon>
        <taxon>Insecta</taxon>
        <taxon>Pterygota</taxon>
        <taxon>Neoptera</taxon>
        <taxon>Endopterygota</taxon>
        <taxon>Hymenoptera</taxon>
        <taxon>Apocrita</taxon>
        <taxon>Aculeata</taxon>
        <taxon>Formicoidea</taxon>
        <taxon>Formicidae</taxon>
        <taxon>Formicinae</taxon>
        <taxon>Lasius</taxon>
        <taxon>Lasius</taxon>
    </lineage>
</organism>
<protein>
    <submittedName>
        <fullName evidence="3">Longitudinals lacking isoforms a b d l</fullName>
    </submittedName>
</protein>
<dbReference type="SUPFAM" id="SSF57667">
    <property type="entry name" value="beta-beta-alpha zinc fingers"/>
    <property type="match status" value="1"/>
</dbReference>
<dbReference type="STRING" id="67767.A0A0J7LA29"/>
<proteinExistence type="predicted"/>
<name>A0A0J7LA29_LASNI</name>
<gene>
    <name evidence="3" type="ORF">RF55_391</name>
</gene>
<reference evidence="3 4" key="1">
    <citation type="submission" date="2015-04" db="EMBL/GenBank/DDBJ databases">
        <title>Lasius niger genome sequencing.</title>
        <authorList>
            <person name="Konorov E.A."/>
            <person name="Nikitin M.A."/>
            <person name="Kirill M.V."/>
            <person name="Chang P."/>
        </authorList>
    </citation>
    <scope>NUCLEOTIDE SEQUENCE [LARGE SCALE GENOMIC DNA]</scope>
    <source>
        <tissue evidence="3">Whole</tissue>
    </source>
</reference>
<feature type="domain" description="C2H2-type" evidence="2">
    <location>
        <begin position="89"/>
        <end position="117"/>
    </location>
</feature>